<dbReference type="Pfam" id="PF21089">
    <property type="entry name" value="PKS_DH_N"/>
    <property type="match status" value="1"/>
</dbReference>
<dbReference type="Gene3D" id="1.10.1200.10">
    <property type="entry name" value="ACP-like"/>
    <property type="match status" value="1"/>
</dbReference>
<dbReference type="SUPFAM" id="SSF55048">
    <property type="entry name" value="Probable ACP-binding domain of malonyl-CoA ACP transacylase"/>
    <property type="match status" value="1"/>
</dbReference>
<dbReference type="Pfam" id="PF08659">
    <property type="entry name" value="KR"/>
    <property type="match status" value="1"/>
</dbReference>
<dbReference type="InterPro" id="IPR016039">
    <property type="entry name" value="Thiolase-like"/>
</dbReference>
<dbReference type="PROSITE" id="PS00606">
    <property type="entry name" value="KS3_1"/>
    <property type="match status" value="1"/>
</dbReference>
<dbReference type="GO" id="GO:0031177">
    <property type="term" value="F:phosphopantetheine binding"/>
    <property type="evidence" value="ECO:0007669"/>
    <property type="project" value="InterPro"/>
</dbReference>
<dbReference type="Gene3D" id="3.40.47.10">
    <property type="match status" value="1"/>
</dbReference>
<dbReference type="InterPro" id="IPR014031">
    <property type="entry name" value="Ketoacyl_synth_C"/>
</dbReference>
<dbReference type="Gene3D" id="3.30.70.3290">
    <property type="match status" value="1"/>
</dbReference>
<dbReference type="PANTHER" id="PTHR43775">
    <property type="entry name" value="FATTY ACID SYNTHASE"/>
    <property type="match status" value="1"/>
</dbReference>
<dbReference type="Gene3D" id="3.10.129.110">
    <property type="entry name" value="Polyketide synthase dehydratase"/>
    <property type="match status" value="1"/>
</dbReference>
<dbReference type="InterPro" id="IPR006162">
    <property type="entry name" value="Ppantetheine_attach_site"/>
</dbReference>
<dbReference type="InterPro" id="IPR016036">
    <property type="entry name" value="Malonyl_transacylase_ACP-bd"/>
</dbReference>
<keyword evidence="3" id="KW-0808">Transferase</keyword>
<gene>
    <name evidence="10" type="ORF">STIAU_7283</name>
</gene>
<dbReference type="Gene3D" id="3.40.50.720">
    <property type="entry name" value="NAD(P)-binding Rossmann-like Domain"/>
    <property type="match status" value="1"/>
</dbReference>
<dbReference type="SMART" id="SM00825">
    <property type="entry name" value="PKS_KS"/>
    <property type="match status" value="1"/>
</dbReference>
<comment type="function">
    <text evidence="4">Involved in production of the polyketide antibiotic thailandamide.</text>
</comment>
<dbReference type="InterPro" id="IPR050091">
    <property type="entry name" value="PKS_NRPS_Biosynth_Enz"/>
</dbReference>
<evidence type="ECO:0000256" key="6">
    <source>
        <dbReference type="SAM" id="MobiDB-lite"/>
    </source>
</evidence>
<dbReference type="Pfam" id="PF00109">
    <property type="entry name" value="ketoacyl-synt"/>
    <property type="match status" value="1"/>
</dbReference>
<feature type="region of interest" description="Disordered" evidence="6">
    <location>
        <begin position="35"/>
        <end position="61"/>
    </location>
</feature>
<dbReference type="InterPro" id="IPR057326">
    <property type="entry name" value="KR_dom"/>
</dbReference>
<dbReference type="PROSITE" id="PS50075">
    <property type="entry name" value="CARRIER"/>
    <property type="match status" value="1"/>
</dbReference>
<dbReference type="GO" id="GO:0004315">
    <property type="term" value="F:3-oxoacyl-[acyl-carrier-protein] synthase activity"/>
    <property type="evidence" value="ECO:0007669"/>
    <property type="project" value="InterPro"/>
</dbReference>
<dbReference type="InterPro" id="IPR001227">
    <property type="entry name" value="Ac_transferase_dom_sf"/>
</dbReference>
<dbReference type="InterPro" id="IPR020806">
    <property type="entry name" value="PKS_PP-bd"/>
</dbReference>
<dbReference type="Proteomes" id="UP000032702">
    <property type="component" value="Unassembled WGS sequence"/>
</dbReference>
<evidence type="ECO:0000256" key="4">
    <source>
        <dbReference type="ARBA" id="ARBA00054155"/>
    </source>
</evidence>
<name>Q090E1_STIAD</name>
<dbReference type="Pfam" id="PF00550">
    <property type="entry name" value="PP-binding"/>
    <property type="match status" value="1"/>
</dbReference>
<dbReference type="Gene3D" id="3.40.366.10">
    <property type="entry name" value="Malonyl-Coenzyme A Acyl Carrier Protein, domain 2"/>
    <property type="match status" value="1"/>
</dbReference>
<dbReference type="InterPro" id="IPR036736">
    <property type="entry name" value="ACP-like_sf"/>
</dbReference>
<feature type="region of interest" description="C-terminal hotdog fold" evidence="5">
    <location>
        <begin position="1125"/>
        <end position="1274"/>
    </location>
</feature>
<dbReference type="CDD" id="cd00833">
    <property type="entry name" value="PKS"/>
    <property type="match status" value="1"/>
</dbReference>
<dbReference type="FunFam" id="3.40.47.10:FF:000019">
    <property type="entry name" value="Polyketide synthase type I"/>
    <property type="match status" value="1"/>
</dbReference>
<dbReference type="InterPro" id="IPR049552">
    <property type="entry name" value="PKS_DH_N"/>
</dbReference>
<dbReference type="SMART" id="SM00826">
    <property type="entry name" value="PKS_DH"/>
    <property type="match status" value="1"/>
</dbReference>
<dbReference type="SMART" id="SM00823">
    <property type="entry name" value="PKS_PP"/>
    <property type="match status" value="1"/>
</dbReference>
<dbReference type="SUPFAM" id="SSF47336">
    <property type="entry name" value="ACP-like"/>
    <property type="match status" value="1"/>
</dbReference>
<evidence type="ECO:0000259" key="7">
    <source>
        <dbReference type="PROSITE" id="PS50075"/>
    </source>
</evidence>
<comment type="caution">
    <text evidence="10">The sequence shown here is derived from an EMBL/GenBank/DDBJ whole genome shotgun (WGS) entry which is preliminary data.</text>
</comment>
<dbReference type="InterPro" id="IPR020807">
    <property type="entry name" value="PKS_DH"/>
</dbReference>
<dbReference type="Pfam" id="PF02801">
    <property type="entry name" value="Ketoacyl-synt_C"/>
    <property type="match status" value="1"/>
</dbReference>
<keyword evidence="1" id="KW-0596">Phosphopantetheine</keyword>
<feature type="compositionally biased region" description="Acidic residues" evidence="6">
    <location>
        <begin position="1894"/>
        <end position="1904"/>
    </location>
</feature>
<dbReference type="GO" id="GO:0006633">
    <property type="term" value="P:fatty acid biosynthetic process"/>
    <property type="evidence" value="ECO:0007669"/>
    <property type="project" value="InterPro"/>
</dbReference>
<feature type="domain" description="Carrier" evidence="7">
    <location>
        <begin position="1794"/>
        <end position="1871"/>
    </location>
</feature>
<dbReference type="SMART" id="SM00822">
    <property type="entry name" value="PKS_KR"/>
    <property type="match status" value="1"/>
</dbReference>
<dbReference type="InterPro" id="IPR018201">
    <property type="entry name" value="Ketoacyl_synth_AS"/>
</dbReference>
<dbReference type="SUPFAM" id="SSF52151">
    <property type="entry name" value="FabD/lysophospholipase-like"/>
    <property type="match status" value="1"/>
</dbReference>
<dbReference type="InterPro" id="IPR014030">
    <property type="entry name" value="Ketoacyl_synth_N"/>
</dbReference>
<dbReference type="CDD" id="cd08955">
    <property type="entry name" value="KR_2_FAS_SDR_x"/>
    <property type="match status" value="1"/>
</dbReference>
<evidence type="ECO:0000256" key="2">
    <source>
        <dbReference type="ARBA" id="ARBA00022553"/>
    </source>
</evidence>
<dbReference type="InterPro" id="IPR049551">
    <property type="entry name" value="PKS_DH_C"/>
</dbReference>
<accession>Q090E1</accession>
<proteinExistence type="predicted"/>
<keyword evidence="2" id="KW-0597">Phosphoprotein</keyword>
<dbReference type="InterPro" id="IPR049900">
    <property type="entry name" value="PKS_mFAS_DH"/>
</dbReference>
<dbReference type="PROSITE" id="PS52004">
    <property type="entry name" value="KS3_2"/>
    <property type="match status" value="1"/>
</dbReference>
<feature type="domain" description="PKS/mFAS DH" evidence="9">
    <location>
        <begin position="984"/>
        <end position="1274"/>
    </location>
</feature>
<dbReference type="SUPFAM" id="SSF51735">
    <property type="entry name" value="NAD(P)-binding Rossmann-fold domains"/>
    <property type="match status" value="2"/>
</dbReference>
<dbReference type="GO" id="GO:0004312">
    <property type="term" value="F:fatty acid synthase activity"/>
    <property type="evidence" value="ECO:0007669"/>
    <property type="project" value="TreeGrafter"/>
</dbReference>
<dbReference type="PROSITE" id="PS52019">
    <property type="entry name" value="PKS_MFAS_DH"/>
    <property type="match status" value="1"/>
</dbReference>
<dbReference type="InterPro" id="IPR009081">
    <property type="entry name" value="PP-bd_ACP"/>
</dbReference>
<dbReference type="Pfam" id="PF00698">
    <property type="entry name" value="Acyl_transf_1"/>
    <property type="match status" value="1"/>
</dbReference>
<dbReference type="SUPFAM" id="SSF53901">
    <property type="entry name" value="Thiolase-like"/>
    <property type="match status" value="1"/>
</dbReference>
<dbReference type="FunFam" id="3.40.366.10:FF:000002">
    <property type="entry name" value="Probable polyketide synthase 2"/>
    <property type="match status" value="1"/>
</dbReference>
<feature type="region of interest" description="Disordered" evidence="6">
    <location>
        <begin position="1885"/>
        <end position="1904"/>
    </location>
</feature>
<evidence type="ECO:0000256" key="1">
    <source>
        <dbReference type="ARBA" id="ARBA00022450"/>
    </source>
</evidence>
<dbReference type="PANTHER" id="PTHR43775:SF37">
    <property type="entry name" value="SI:DKEY-61P9.11"/>
    <property type="match status" value="1"/>
</dbReference>
<evidence type="ECO:0000313" key="10">
    <source>
        <dbReference type="EMBL" id="EAU66100.1"/>
    </source>
</evidence>
<dbReference type="SMART" id="SM01294">
    <property type="entry name" value="PKS_PP_betabranch"/>
    <property type="match status" value="1"/>
</dbReference>
<feature type="domain" description="Ketosynthase family 3 (KS3)" evidence="8">
    <location>
        <begin position="86"/>
        <end position="511"/>
    </location>
</feature>
<evidence type="ECO:0000256" key="5">
    <source>
        <dbReference type="PROSITE-ProRule" id="PRU01363"/>
    </source>
</evidence>
<sequence length="1925" mass="207102">MLPLGSCPRTLPLPLLPRPCWVPSRCVRWSRARTKGANSRTLNSPNSSRRNTTRASNSMTATKLTPLQQAFHVIRDLESRVFSLTAEPIAILGMSCRLPGSVASPEDFWRLLSSGQDATSEVSPERFDVASFYDPDPKSSGKMYTRRAGMLDSIDTFDARFFGISPREAILMDPQQRMLLEVSWEALERSGLAPHRLEKSATGVFVAASPSDYLRRHSYAGKPKDIDVYDGTGNATCFSAGRLSYLLGLEGPSFTVDTACSSSLLAVHLACQSLRAGESDVAIAAGVNLIVSPETFIFLSRAGNISPDGRSKTFDASADGYGRGEGCGVVVLKRLSRARADGDPILAVLRGSAVNHDGASSGLTVPNGLAQQAVIRRACQNAGIEPRSLDYVEAHGTATLLGDPIELDALGAIAEGRTAEKPLWVGSVKSNLGHLETAAGITGLMKAVLMLQHKKLPASLHFSRPNPHVDWQRLPLRVPTQLTDWSSPVPLIAGVSSFGLSGTNVHVILEEARDRASEAASLPAAPATAVFEPSVLLLSARTPSALQELADTYRRRLALPEFDAPLQAIVHTAALRRSHHEHRLAISGTTREAWIAALDAFRDEAAHPGVFSGRVEPGRGAKLTFVFSGQGSQWVGMGRELFAASEVFRDSLRATAAALAPHGVSILDAFQVGAPPPELAKGEVVQPLLFAIQVAIAQLWRSWGIEPAAVTGHSVGEISAAHVAGALTLEDAALLVAVRSQLLMRISNQGGMAMIELPAAEVEKRLARYEPHLSIGAVNAPGSTVASGQLAAIEALLAELSADGVFARRVKIDVASHSPQVAPILDEFRRRLVGLRPRNGGVPMISTVTGGEVEGSSLNGDYWARNLRQMVRFADAVATLDRTGYGRFLEISPHPILAVAIEQTLGERRVIAASLRRGQPDLETLGESLAMLHASGHPVDWSKIFRSAQPSVLLPTYPWQRERYWEAARSSGSAHVDVDASGASSLAGQQVLSPGDEVHFVDRFQLAEYPYLEDHRIFDDVVVPGAFHLAAVLSVARELVGSDHCVLEAVTFPQALVAGPNDSPAIHLTALPRDGGKTRFRRASLAVPPKRSGSWDDHVTGFITRLEPAVERAAWAPGRAASAAVTEIEPAAFYERNTRRGIELGPTFRWIRQLWTGPREARSILARPAALTGGRADSRSLFHPAQLDAVFQTIAAAVPESAEHAYVPFSVDRLEVYGGEDGGLDEPLHCLARYQPGDDESFLIGDAAVLASDDRVVARVEGLRLRRVSRAALSASGRPAWSDWLYETRWDRQPLAAAAQIPVGGRWLLFADTHGVADRLAEQLRARGDECVTVAAGDAFARVTASSYVVAPSRRADFEQLVAALAGGAPLREVVFLWGLSSGPLVSESLAWPAERAARDAAGLLHVTQAIATASLRDPPRLSIVTRGAQRVGDETGAMDIAAAMLWGMARSFLHERPMQGFARIDLDPANEGLEALLGELVSREREEEVLFRNRLRHVGRVARSARLSAANGVSVRSDGGSYLITGGLGGLGLRLANWLAESGAKHLVLVGRRGVESEAQREALNALHARGTIVEVVAADVADRAQVAHAADRARQLGPLRGIIHAAGVVDDGLLEQQTPERYQRVLAPKVLGALHLHELTREAELDFFVLFSSAAALIGAPGQSNYAAANAALDAIALSRRARGLPALSVNWGTFSEVGMATMHSSRGERLAHRGILSMSPAEGLAALGGLLERGAAHVAVMALEPRHWIESSPHLARSKRFSEIMREVQQGGSARTKLRDLESLRVAPPKELRSRLALLLRQEIGRVLRLDAQSLEPQAPLMSLGFDSLLSLELRNRLESLFGLTFPAVLLWTYPTLDALTEHLAQQLQPAREEPAPLVVESAATSGKDLLEEDSQEDELDDLTEAERALIEERLASLVKRL</sequence>
<feature type="region of interest" description="N-terminal hotdog fold" evidence="5">
    <location>
        <begin position="984"/>
        <end position="1110"/>
    </location>
</feature>
<evidence type="ECO:0000259" key="8">
    <source>
        <dbReference type="PROSITE" id="PS52004"/>
    </source>
</evidence>
<feature type="compositionally biased region" description="Low complexity" evidence="6">
    <location>
        <begin position="38"/>
        <end position="60"/>
    </location>
</feature>
<dbReference type="SMART" id="SM00827">
    <property type="entry name" value="PKS_AT"/>
    <property type="match status" value="1"/>
</dbReference>
<dbReference type="InterPro" id="IPR032821">
    <property type="entry name" value="PKS_assoc"/>
</dbReference>
<dbReference type="InterPro" id="IPR036291">
    <property type="entry name" value="NAD(P)-bd_dom_sf"/>
</dbReference>
<protein>
    <submittedName>
        <fullName evidence="10">Oxidoreductase, short chain dehydrogenase/reductase family</fullName>
    </submittedName>
</protein>
<organism evidence="10 11">
    <name type="scientific">Stigmatella aurantiaca (strain DW4/3-1)</name>
    <dbReference type="NCBI Taxonomy" id="378806"/>
    <lineage>
        <taxon>Bacteria</taxon>
        <taxon>Pseudomonadati</taxon>
        <taxon>Myxococcota</taxon>
        <taxon>Myxococcia</taxon>
        <taxon>Myxococcales</taxon>
        <taxon>Cystobacterineae</taxon>
        <taxon>Archangiaceae</taxon>
        <taxon>Stigmatella</taxon>
    </lineage>
</organism>
<dbReference type="PROSITE" id="PS00012">
    <property type="entry name" value="PHOSPHOPANTETHEINE"/>
    <property type="match status" value="1"/>
</dbReference>
<dbReference type="Pfam" id="PF16197">
    <property type="entry name" value="KAsynt_C_assoc"/>
    <property type="match status" value="1"/>
</dbReference>
<evidence type="ECO:0000256" key="3">
    <source>
        <dbReference type="ARBA" id="ARBA00022679"/>
    </source>
</evidence>
<evidence type="ECO:0000313" key="11">
    <source>
        <dbReference type="Proteomes" id="UP000032702"/>
    </source>
</evidence>
<feature type="active site" description="Proton acceptor; for dehydratase activity" evidence="5">
    <location>
        <position position="1015"/>
    </location>
</feature>
<dbReference type="InterPro" id="IPR042104">
    <property type="entry name" value="PKS_dehydratase_sf"/>
</dbReference>
<reference evidence="10 11" key="1">
    <citation type="submission" date="2006-04" db="EMBL/GenBank/DDBJ databases">
        <authorList>
            <person name="Nierman W.C."/>
        </authorList>
    </citation>
    <scope>NUCLEOTIDE SEQUENCE [LARGE SCALE GENOMIC DNA]</scope>
    <source>
        <strain evidence="10 11">DW4/3-1</strain>
    </source>
</reference>
<dbReference type="Pfam" id="PF14765">
    <property type="entry name" value="PS-DH"/>
    <property type="match status" value="1"/>
</dbReference>
<dbReference type="InterPro" id="IPR020841">
    <property type="entry name" value="PKS_Beta-ketoAc_synthase_dom"/>
</dbReference>
<dbReference type="InterPro" id="IPR013968">
    <property type="entry name" value="PKS_KR"/>
</dbReference>
<feature type="active site" description="Proton donor; for dehydratase activity" evidence="5">
    <location>
        <position position="1188"/>
    </location>
</feature>
<dbReference type="InterPro" id="IPR016035">
    <property type="entry name" value="Acyl_Trfase/lysoPLipase"/>
</dbReference>
<evidence type="ECO:0000259" key="9">
    <source>
        <dbReference type="PROSITE" id="PS52019"/>
    </source>
</evidence>
<dbReference type="EMBL" id="AAMD01000064">
    <property type="protein sequence ID" value="EAU66100.1"/>
    <property type="molecule type" value="Genomic_DNA"/>
</dbReference>
<dbReference type="InterPro" id="IPR014043">
    <property type="entry name" value="Acyl_transferase_dom"/>
</dbReference>